<dbReference type="Proteomes" id="UP000050360">
    <property type="component" value="Unassembled WGS sequence"/>
</dbReference>
<dbReference type="PANTHER" id="PTHR33627">
    <property type="entry name" value="TRANSPOSASE"/>
    <property type="match status" value="1"/>
</dbReference>
<accession>A0A0P8CIK4</accession>
<dbReference type="SUPFAM" id="SSF53098">
    <property type="entry name" value="Ribonuclease H-like"/>
    <property type="match status" value="1"/>
</dbReference>
<proteinExistence type="predicted"/>
<protein>
    <submittedName>
        <fullName evidence="2">Transposase</fullName>
    </submittedName>
</protein>
<sequence>MVNYARNVPDTNNQVLQNFISDSPWDEKPVIDQIQKDVTQLIGDKNNGSIHIDESGFKKSGMNSVGVKRQYCGRLGKVDNCQVGVYLGYTNGNRRTLIDERLYLPEDWANDPVRRIQCGVPDDVTFKTKAELGLEMILDTRERGVPFAWIGMDCFYGEQPWLRSEIDNSELIYIADVPCDTQVWLNLPKTEIPEKKGARGRNPTIEKLAQAEPEPVKVQKLIDHPDIKYHRVFLRETERKELWSKLACLRVYPVENKLPGKETWLIIRKDEGDNETKYQFSNASADTSIERLGRMSCSRYWMERALQDAKGNTKMADYQVRGWTAWHHHMVMTLLAMLFIMELQIEFGKKAPITSVQDVKEILEVIMPRKEVTEEEILAIILQKHKARLSARKSHHRRNKQR</sequence>
<dbReference type="EMBL" id="LKCM01000214">
    <property type="protein sequence ID" value="KPQ42670.1"/>
    <property type="molecule type" value="Genomic_DNA"/>
</dbReference>
<reference evidence="2 3" key="1">
    <citation type="submission" date="2015-09" db="EMBL/GenBank/DDBJ databases">
        <title>A metagenomics-based metabolic model of nitrate-dependent anaerobic oxidation of methane by Methanoperedens-like archaea.</title>
        <authorList>
            <person name="Arshad A."/>
            <person name="Speth D.R."/>
            <person name="De Graaf R.M."/>
            <person name="Op Den Camp H.J."/>
            <person name="Jetten M.S."/>
            <person name="Welte C.U."/>
        </authorList>
    </citation>
    <scope>NUCLEOTIDE SEQUENCE [LARGE SCALE GENOMIC DNA]</scope>
</reference>
<dbReference type="InterPro" id="IPR039365">
    <property type="entry name" value="IS701-like"/>
</dbReference>
<name>A0A0P8CIK4_9EURY</name>
<evidence type="ECO:0000259" key="1">
    <source>
        <dbReference type="Pfam" id="PF13546"/>
    </source>
</evidence>
<dbReference type="Pfam" id="PF13546">
    <property type="entry name" value="DDE_5"/>
    <property type="match status" value="1"/>
</dbReference>
<evidence type="ECO:0000313" key="3">
    <source>
        <dbReference type="Proteomes" id="UP000050360"/>
    </source>
</evidence>
<dbReference type="AlphaFoldDB" id="A0A0P8CIK4"/>
<gene>
    <name evidence="2" type="ORF">MPEBLZ_02777</name>
</gene>
<comment type="caution">
    <text evidence="2">The sequence shown here is derived from an EMBL/GenBank/DDBJ whole genome shotgun (WGS) entry which is preliminary data.</text>
</comment>
<dbReference type="PANTHER" id="PTHR33627:SF1">
    <property type="entry name" value="TRANSPOSASE"/>
    <property type="match status" value="1"/>
</dbReference>
<evidence type="ECO:0000313" key="2">
    <source>
        <dbReference type="EMBL" id="KPQ42670.1"/>
    </source>
</evidence>
<feature type="domain" description="Transposase IS701-like DDE" evidence="1">
    <location>
        <begin position="1"/>
        <end position="221"/>
    </location>
</feature>
<dbReference type="InterPro" id="IPR038721">
    <property type="entry name" value="IS701-like_DDE_dom"/>
</dbReference>
<dbReference type="InterPro" id="IPR012337">
    <property type="entry name" value="RNaseH-like_sf"/>
</dbReference>
<organism evidence="2 3">
    <name type="scientific">Candidatus Methanoperedens nitratireducens</name>
    <dbReference type="NCBI Taxonomy" id="1392998"/>
    <lineage>
        <taxon>Archaea</taxon>
        <taxon>Methanobacteriati</taxon>
        <taxon>Methanobacteriota</taxon>
        <taxon>Stenosarchaea group</taxon>
        <taxon>Methanomicrobia</taxon>
        <taxon>Methanosarcinales</taxon>
        <taxon>ANME-2 cluster</taxon>
        <taxon>Candidatus Methanoperedentaceae</taxon>
        <taxon>Candidatus Methanoperedens</taxon>
    </lineage>
</organism>
<dbReference type="NCBIfam" id="NF033540">
    <property type="entry name" value="transpos_IS701"/>
    <property type="match status" value="1"/>
</dbReference>